<evidence type="ECO:0000256" key="8">
    <source>
        <dbReference type="ARBA" id="ARBA00023251"/>
    </source>
</evidence>
<reference evidence="13 14" key="1">
    <citation type="submission" date="2024-09" db="EMBL/GenBank/DDBJ databases">
        <authorList>
            <person name="Sun Q."/>
            <person name="Mori K."/>
        </authorList>
    </citation>
    <scope>NUCLEOTIDE SEQUENCE [LARGE SCALE GENOMIC DNA]</scope>
    <source>
        <strain evidence="13 14">TISTR 1856</strain>
    </source>
</reference>
<evidence type="ECO:0000256" key="2">
    <source>
        <dbReference type="ARBA" id="ARBA00007171"/>
    </source>
</evidence>
<feature type="domain" description="Penicillin-binding protein transpeptidase" evidence="11">
    <location>
        <begin position="396"/>
        <end position="668"/>
    </location>
</feature>
<evidence type="ECO:0000259" key="11">
    <source>
        <dbReference type="Pfam" id="PF00905"/>
    </source>
</evidence>
<dbReference type="SUPFAM" id="SSF56601">
    <property type="entry name" value="beta-lactamase/transpeptidase-like"/>
    <property type="match status" value="1"/>
</dbReference>
<dbReference type="InterPro" id="IPR005311">
    <property type="entry name" value="PBP_dimer"/>
</dbReference>
<evidence type="ECO:0000256" key="9">
    <source>
        <dbReference type="RuleBase" id="RU361140"/>
    </source>
</evidence>
<comment type="caution">
    <text evidence="13">The sequence shown here is derived from an EMBL/GenBank/DDBJ whole genome shotgun (WGS) entry which is preliminary data.</text>
</comment>
<comment type="catalytic activity">
    <reaction evidence="9">
        <text>a beta-lactam + H2O = a substituted beta-amino acid</text>
        <dbReference type="Rhea" id="RHEA:20401"/>
        <dbReference type="ChEBI" id="CHEBI:15377"/>
        <dbReference type="ChEBI" id="CHEBI:35627"/>
        <dbReference type="ChEBI" id="CHEBI:140347"/>
        <dbReference type="EC" id="3.5.2.6"/>
    </reaction>
</comment>
<dbReference type="InterPro" id="IPR036138">
    <property type="entry name" value="PBP_dimer_sf"/>
</dbReference>
<dbReference type="PANTHER" id="PTHR30627:SF24">
    <property type="entry name" value="PENICILLIN-BINDING PROTEIN 4B"/>
    <property type="match status" value="1"/>
</dbReference>
<dbReference type="InterPro" id="IPR002137">
    <property type="entry name" value="Beta-lactam_class-D_AS"/>
</dbReference>
<sequence>MSDDAPTPGPYEAPAPSRRGPSRRVLVAGGAGLAVAAGTAVVLLTRGDDADASRSAAEAVARSWSEGRFGAIASEVGVVAGAAPVPADLEAEYARLAGGLAGLRPTVSVVAVTETDAGADAELDVAFDLGRLGASDGSRFAYRTTVALRRDEDRTVVAWSPAVVHPALAPTPEGDAVLRVQREQPARADILDAAGGSIVAERDVVAVGVQPSRTTDAAATAAALAGLLDVDGDALRQRITQARPDAFVAVITLRRSDYDADRAALQAVPGAVFRAGTLPLAPTRAFARALLGSVGEVTADVVEASDGRYVAGDQAGLSGVQAGYDARLAGRVGIVVQAAPGQAGDDGPPESAAGERTPVELLRIDPVPGQTVQLSLDPVVQQAADEALAGVANPCALVVLDTADGSVRAVANGPADGGDRALTGRYAPGSTFKVVTTLALLAGGFDPASTVSCPATLTVSGRSFRNFEGEVLGDVPFTTDFAQSCNTAFASLAPRLDPTSLRATAATLGLGVPWATGVDAFSGDVPETTSEVDRAAASFGQGRTLASPLAMATVAASVAARARRTPRIVLDPAPEPVAGTAEEPSAEDCSIVADLMREVVLDGTATVLRDVPGAEVRAKTGTAEYGTGSPPPTHAWTIGWRGSLAFAVLVEDGVSGGSVAAPVARDLLTRVAAAQG</sequence>
<comment type="similarity">
    <text evidence="2">Belongs to the transpeptidase family.</text>
</comment>
<dbReference type="InterPro" id="IPR050515">
    <property type="entry name" value="Beta-lactam/transpept"/>
</dbReference>
<keyword evidence="5" id="KW-0732">Signal</keyword>
<feature type="domain" description="Penicillin-binding protein dimerisation" evidence="12">
    <location>
        <begin position="183"/>
        <end position="335"/>
    </location>
</feature>
<dbReference type="PROSITE" id="PS00337">
    <property type="entry name" value="BETA_LACTAMASE_D"/>
    <property type="match status" value="1"/>
</dbReference>
<organism evidence="13 14">
    <name type="scientific">Kineococcus gynurae</name>
    <dbReference type="NCBI Taxonomy" id="452979"/>
    <lineage>
        <taxon>Bacteria</taxon>
        <taxon>Bacillati</taxon>
        <taxon>Actinomycetota</taxon>
        <taxon>Actinomycetes</taxon>
        <taxon>Kineosporiales</taxon>
        <taxon>Kineosporiaceae</taxon>
        <taxon>Kineococcus</taxon>
    </lineage>
</organism>
<dbReference type="Pfam" id="PF03717">
    <property type="entry name" value="PBP_dimer"/>
    <property type="match status" value="1"/>
</dbReference>
<dbReference type="Pfam" id="PF00905">
    <property type="entry name" value="Transpeptidase"/>
    <property type="match status" value="1"/>
</dbReference>
<dbReference type="PROSITE" id="PS51318">
    <property type="entry name" value="TAT"/>
    <property type="match status" value="1"/>
</dbReference>
<dbReference type="Gene3D" id="3.40.710.10">
    <property type="entry name" value="DD-peptidase/beta-lactamase superfamily"/>
    <property type="match status" value="1"/>
</dbReference>
<keyword evidence="7" id="KW-0472">Membrane</keyword>
<evidence type="ECO:0000313" key="14">
    <source>
        <dbReference type="Proteomes" id="UP001589748"/>
    </source>
</evidence>
<evidence type="ECO:0000313" key="13">
    <source>
        <dbReference type="EMBL" id="MFB9377556.1"/>
    </source>
</evidence>
<evidence type="ECO:0000259" key="12">
    <source>
        <dbReference type="Pfam" id="PF03717"/>
    </source>
</evidence>
<dbReference type="InterPro" id="IPR006311">
    <property type="entry name" value="TAT_signal"/>
</dbReference>
<comment type="subcellular location">
    <subcellularLocation>
        <location evidence="1">Membrane</location>
    </subcellularLocation>
</comment>
<evidence type="ECO:0000256" key="10">
    <source>
        <dbReference type="SAM" id="MobiDB-lite"/>
    </source>
</evidence>
<evidence type="ECO:0000256" key="6">
    <source>
        <dbReference type="ARBA" id="ARBA00022801"/>
    </source>
</evidence>
<protein>
    <recommendedName>
        <fullName evidence="4 9">Beta-lactamase</fullName>
        <ecNumber evidence="4 9">3.5.2.6</ecNumber>
    </recommendedName>
</protein>
<keyword evidence="14" id="KW-1185">Reference proteome</keyword>
<keyword evidence="6 9" id="KW-0378">Hydrolase</keyword>
<dbReference type="RefSeq" id="WP_380138923.1">
    <property type="nucleotide sequence ID" value="NZ_JBHLUI010000010.1"/>
</dbReference>
<gene>
    <name evidence="13" type="ORF">ACFFVI_11290</name>
</gene>
<dbReference type="InterPro" id="IPR012338">
    <property type="entry name" value="Beta-lactam/transpept-like"/>
</dbReference>
<evidence type="ECO:0000256" key="1">
    <source>
        <dbReference type="ARBA" id="ARBA00004370"/>
    </source>
</evidence>
<dbReference type="SUPFAM" id="SSF56519">
    <property type="entry name" value="Penicillin binding protein dimerisation domain"/>
    <property type="match status" value="1"/>
</dbReference>
<keyword evidence="8 9" id="KW-0046">Antibiotic resistance</keyword>
<dbReference type="Proteomes" id="UP001589748">
    <property type="component" value="Unassembled WGS sequence"/>
</dbReference>
<accession>A0ABV5LTZ1</accession>
<comment type="similarity">
    <text evidence="3 9">Belongs to the class-D beta-lactamase family.</text>
</comment>
<dbReference type="InterPro" id="IPR001460">
    <property type="entry name" value="PCN-bd_Tpept"/>
</dbReference>
<evidence type="ECO:0000256" key="4">
    <source>
        <dbReference type="ARBA" id="ARBA00012865"/>
    </source>
</evidence>
<dbReference type="EC" id="3.5.2.6" evidence="4 9"/>
<evidence type="ECO:0000256" key="7">
    <source>
        <dbReference type="ARBA" id="ARBA00023136"/>
    </source>
</evidence>
<feature type="region of interest" description="Disordered" evidence="10">
    <location>
        <begin position="1"/>
        <end position="22"/>
    </location>
</feature>
<proteinExistence type="inferred from homology"/>
<dbReference type="PANTHER" id="PTHR30627">
    <property type="entry name" value="PEPTIDOGLYCAN D,D-TRANSPEPTIDASE"/>
    <property type="match status" value="1"/>
</dbReference>
<dbReference type="Gene3D" id="3.90.1310.10">
    <property type="entry name" value="Penicillin-binding protein 2a (Domain 2)"/>
    <property type="match status" value="1"/>
</dbReference>
<evidence type="ECO:0000256" key="3">
    <source>
        <dbReference type="ARBA" id="ARBA00007898"/>
    </source>
</evidence>
<dbReference type="EMBL" id="JBHMDM010000005">
    <property type="protein sequence ID" value="MFB9377556.1"/>
    <property type="molecule type" value="Genomic_DNA"/>
</dbReference>
<evidence type="ECO:0000256" key="5">
    <source>
        <dbReference type="ARBA" id="ARBA00022729"/>
    </source>
</evidence>
<name>A0ABV5LTZ1_9ACTN</name>